<dbReference type="SUPFAM" id="SSF51126">
    <property type="entry name" value="Pectin lyase-like"/>
    <property type="match status" value="1"/>
</dbReference>
<organism evidence="4 5">
    <name type="scientific">Gracilariopsis chorda</name>
    <dbReference type="NCBI Taxonomy" id="448386"/>
    <lineage>
        <taxon>Eukaryota</taxon>
        <taxon>Rhodophyta</taxon>
        <taxon>Florideophyceae</taxon>
        <taxon>Rhodymeniophycidae</taxon>
        <taxon>Gracilariales</taxon>
        <taxon>Gracilariaceae</taxon>
        <taxon>Gracilariopsis</taxon>
    </lineage>
</organism>
<accession>A0A2V3IVL1</accession>
<evidence type="ECO:0000256" key="1">
    <source>
        <dbReference type="ARBA" id="ARBA00022473"/>
    </source>
</evidence>
<feature type="chain" id="PRO_5016151584" evidence="2">
    <location>
        <begin position="20"/>
        <end position="590"/>
    </location>
</feature>
<name>A0A2V3IVL1_9FLOR</name>
<gene>
    <name evidence="4" type="ORF">BWQ96_04515</name>
</gene>
<dbReference type="Proteomes" id="UP000247409">
    <property type="component" value="Unassembled WGS sequence"/>
</dbReference>
<dbReference type="InterPro" id="IPR001657">
    <property type="entry name" value="Hedgehog"/>
</dbReference>
<dbReference type="GO" id="GO:0007267">
    <property type="term" value="P:cell-cell signaling"/>
    <property type="evidence" value="ECO:0007669"/>
    <property type="project" value="InterPro"/>
</dbReference>
<reference evidence="4 5" key="1">
    <citation type="journal article" date="2018" name="Mol. Biol. Evol.">
        <title>Analysis of the draft genome of the red seaweed Gracilariopsis chorda provides insights into genome size evolution in Rhodophyta.</title>
        <authorList>
            <person name="Lee J."/>
            <person name="Yang E.C."/>
            <person name="Graf L."/>
            <person name="Yang J.H."/>
            <person name="Qiu H."/>
            <person name="Zel Zion U."/>
            <person name="Chan C.X."/>
            <person name="Stephens T.G."/>
            <person name="Weber A.P.M."/>
            <person name="Boo G.H."/>
            <person name="Boo S.M."/>
            <person name="Kim K.M."/>
            <person name="Shin Y."/>
            <person name="Jung M."/>
            <person name="Lee S.J."/>
            <person name="Yim H.S."/>
            <person name="Lee J.H."/>
            <person name="Bhattacharya D."/>
            <person name="Yoon H.S."/>
        </authorList>
    </citation>
    <scope>NUCLEOTIDE SEQUENCE [LARGE SCALE GENOMIC DNA]</scope>
    <source>
        <strain evidence="4 5">SKKU-2015</strain>
        <tissue evidence="4">Whole body</tissue>
    </source>
</reference>
<feature type="domain" description="Hedgehog protein Hint" evidence="3">
    <location>
        <begin position="400"/>
        <end position="555"/>
    </location>
</feature>
<evidence type="ECO:0000259" key="3">
    <source>
        <dbReference type="Pfam" id="PF01079"/>
    </source>
</evidence>
<dbReference type="EMBL" id="NBIV01000054">
    <property type="protein sequence ID" value="PXF45747.1"/>
    <property type="molecule type" value="Genomic_DNA"/>
</dbReference>
<feature type="signal peptide" evidence="2">
    <location>
        <begin position="1"/>
        <end position="19"/>
    </location>
</feature>
<dbReference type="PROSITE" id="PS51257">
    <property type="entry name" value="PROKAR_LIPOPROTEIN"/>
    <property type="match status" value="1"/>
</dbReference>
<dbReference type="InterPro" id="IPR050387">
    <property type="entry name" value="Hedgehog_Signaling"/>
</dbReference>
<protein>
    <submittedName>
        <fullName evidence="4">Desert hedgehog protein B</fullName>
    </submittedName>
</protein>
<evidence type="ECO:0000256" key="2">
    <source>
        <dbReference type="SAM" id="SignalP"/>
    </source>
</evidence>
<keyword evidence="2" id="KW-0732">Signal</keyword>
<dbReference type="Pfam" id="PF01079">
    <property type="entry name" value="Hint"/>
    <property type="match status" value="1"/>
</dbReference>
<dbReference type="InterPro" id="IPR036844">
    <property type="entry name" value="Hint_dom_sf"/>
</dbReference>
<dbReference type="STRING" id="448386.A0A2V3IVL1"/>
<dbReference type="InterPro" id="IPR011050">
    <property type="entry name" value="Pectin_lyase_fold/virulence"/>
</dbReference>
<proteinExistence type="predicted"/>
<keyword evidence="1" id="KW-0217">Developmental protein</keyword>
<dbReference type="AlphaFoldDB" id="A0A2V3IVL1"/>
<dbReference type="OrthoDB" id="5539at2759"/>
<dbReference type="GO" id="GO:0016540">
    <property type="term" value="P:protein autoprocessing"/>
    <property type="evidence" value="ECO:0007669"/>
    <property type="project" value="InterPro"/>
</dbReference>
<dbReference type="Gene3D" id="2.170.16.10">
    <property type="entry name" value="Hedgehog/Intein (Hint) domain"/>
    <property type="match status" value="1"/>
</dbReference>
<evidence type="ECO:0000313" key="5">
    <source>
        <dbReference type="Proteomes" id="UP000247409"/>
    </source>
</evidence>
<dbReference type="PRINTS" id="PR00632">
    <property type="entry name" value="SONICHHOG"/>
</dbReference>
<dbReference type="Gene3D" id="2.160.20.80">
    <property type="entry name" value="E3 ubiquitin-protein ligase SopA"/>
    <property type="match status" value="1"/>
</dbReference>
<comment type="caution">
    <text evidence="4">The sequence shown here is derived from an EMBL/GenBank/DDBJ whole genome shotgun (WGS) entry which is preliminary data.</text>
</comment>
<sequence length="590" mass="66400">MRRVAPAVFAALFFTLACADILWDKCVGEADFPDIKEGNYFNLCIKEHEFKDEKWAWTLTKTNVIDTVFDGCFFENTRQKTSNFTEASWQNVMFKDCRFSSFTDLPMVFDHTVLTNVQFVGCTFHSSTDIVFREFEFNNVSFTDCDFQGDTNFTLGQINEISILNSRFKRSESATTPSGNDAFRLHQLNLRNMLIKDSEFINPVRFEGVSAADVSINDTSISKMYCHSLEESTQFQSQPQIKHFSNFNDTAFAGVDFNDKLLCDQTSWRGMFMVNVTFWDDASFAKSDVLDLYWDGVRMKSRDGAQSELDFSDSSITRRVLANTTIEGISNFRKTIFETVRVQNLDAGTKPIFNDAEFRQEYIDGVCCTKACKSLKCKCNITDVSGVCPIGKSDVNTSAIDTCFPASAAVRRHDGAVLTMEQLAVAERIAVGAGQHSDLFFFGHRAPHAVSEFVSIRHGASDKPLRISPQHYLYVNGKLGTAKTVRVGDRLRGADGVDNVLVTAVDREAHRGLYAPTSMHGDLLVDDIVVSSYTSALPPHLAHKLLHPLRLLYRYAPTSLVKRFTLFHEQSWEGVARMLRLPRGGDVIED</sequence>
<keyword evidence="5" id="KW-1185">Reference proteome</keyword>
<dbReference type="PANTHER" id="PTHR11889:SF31">
    <property type="entry name" value="PROTEIN HEDGEHOG"/>
    <property type="match status" value="1"/>
</dbReference>
<dbReference type="InterPro" id="IPR001767">
    <property type="entry name" value="Hedgehog_Hint"/>
</dbReference>
<dbReference type="SUPFAM" id="SSF51294">
    <property type="entry name" value="Hedgehog/intein (Hint) domain"/>
    <property type="match status" value="1"/>
</dbReference>
<dbReference type="PANTHER" id="PTHR11889">
    <property type="entry name" value="HEDGEHOG"/>
    <property type="match status" value="1"/>
</dbReference>
<evidence type="ECO:0000313" key="4">
    <source>
        <dbReference type="EMBL" id="PXF45747.1"/>
    </source>
</evidence>